<keyword evidence="1" id="KW-0238">DNA-binding</keyword>
<name>A0A521C631_9SPHI</name>
<sequence>MNTGKIISVLRDQKGWSQSDLAAKSGISRVMIGKYEREEAIPSIEVAKKIASTFEVTLDYLSGEGTNASFDKKIVKRMQQIEELQEDDKTQLLAVIDAFLRDASTRKAYGQ</sequence>
<dbReference type="Gene3D" id="1.10.260.40">
    <property type="entry name" value="lambda repressor-like DNA-binding domains"/>
    <property type="match status" value="1"/>
</dbReference>
<dbReference type="InterPro" id="IPR010982">
    <property type="entry name" value="Lambda_DNA-bd_dom_sf"/>
</dbReference>
<dbReference type="OrthoDB" id="881869at2"/>
<dbReference type="Proteomes" id="UP000320300">
    <property type="component" value="Unassembled WGS sequence"/>
</dbReference>
<organism evidence="3 4">
    <name type="scientific">Pedobacter westerhofensis</name>
    <dbReference type="NCBI Taxonomy" id="425512"/>
    <lineage>
        <taxon>Bacteria</taxon>
        <taxon>Pseudomonadati</taxon>
        <taxon>Bacteroidota</taxon>
        <taxon>Sphingobacteriia</taxon>
        <taxon>Sphingobacteriales</taxon>
        <taxon>Sphingobacteriaceae</taxon>
        <taxon>Pedobacter</taxon>
    </lineage>
</organism>
<evidence type="ECO:0000259" key="2">
    <source>
        <dbReference type="PROSITE" id="PS50943"/>
    </source>
</evidence>
<dbReference type="SMART" id="SM00530">
    <property type="entry name" value="HTH_XRE"/>
    <property type="match status" value="1"/>
</dbReference>
<evidence type="ECO:0000313" key="3">
    <source>
        <dbReference type="EMBL" id="SMO54906.1"/>
    </source>
</evidence>
<dbReference type="PROSITE" id="PS50943">
    <property type="entry name" value="HTH_CROC1"/>
    <property type="match status" value="1"/>
</dbReference>
<dbReference type="PANTHER" id="PTHR46558">
    <property type="entry name" value="TRACRIPTIONAL REGULATORY PROTEIN-RELATED-RELATED"/>
    <property type="match status" value="1"/>
</dbReference>
<dbReference type="EMBL" id="FXTN01000003">
    <property type="protein sequence ID" value="SMO54906.1"/>
    <property type="molecule type" value="Genomic_DNA"/>
</dbReference>
<proteinExistence type="predicted"/>
<evidence type="ECO:0000313" key="4">
    <source>
        <dbReference type="Proteomes" id="UP000320300"/>
    </source>
</evidence>
<accession>A0A521C631</accession>
<protein>
    <submittedName>
        <fullName evidence="3">Helix-turn-helix</fullName>
    </submittedName>
</protein>
<evidence type="ECO:0000256" key="1">
    <source>
        <dbReference type="ARBA" id="ARBA00023125"/>
    </source>
</evidence>
<dbReference type="SUPFAM" id="SSF47413">
    <property type="entry name" value="lambda repressor-like DNA-binding domains"/>
    <property type="match status" value="1"/>
</dbReference>
<dbReference type="InterPro" id="IPR049639">
    <property type="entry name" value="RstR"/>
</dbReference>
<dbReference type="CDD" id="cd00093">
    <property type="entry name" value="HTH_XRE"/>
    <property type="match status" value="1"/>
</dbReference>
<dbReference type="PANTHER" id="PTHR46558:SF11">
    <property type="entry name" value="HTH-TYPE TRANSCRIPTIONAL REGULATOR XRE"/>
    <property type="match status" value="1"/>
</dbReference>
<reference evidence="3 4" key="1">
    <citation type="submission" date="2017-05" db="EMBL/GenBank/DDBJ databases">
        <authorList>
            <person name="Varghese N."/>
            <person name="Submissions S."/>
        </authorList>
    </citation>
    <scope>NUCLEOTIDE SEQUENCE [LARGE SCALE GENOMIC DNA]</scope>
    <source>
        <strain evidence="3 4">DSM 19036</strain>
    </source>
</reference>
<dbReference type="RefSeq" id="WP_142527458.1">
    <property type="nucleotide sequence ID" value="NZ_CBCSJO010000004.1"/>
</dbReference>
<dbReference type="AlphaFoldDB" id="A0A521C631"/>
<dbReference type="InterPro" id="IPR001387">
    <property type="entry name" value="Cro/C1-type_HTH"/>
</dbReference>
<keyword evidence="4" id="KW-1185">Reference proteome</keyword>
<dbReference type="GO" id="GO:0003677">
    <property type="term" value="F:DNA binding"/>
    <property type="evidence" value="ECO:0007669"/>
    <property type="project" value="UniProtKB-KW"/>
</dbReference>
<gene>
    <name evidence="3" type="ORF">SAMN06265348_103261</name>
</gene>
<feature type="domain" description="HTH cro/C1-type" evidence="2">
    <location>
        <begin position="7"/>
        <end position="61"/>
    </location>
</feature>
<dbReference type="Pfam" id="PF01381">
    <property type="entry name" value="HTH_3"/>
    <property type="match status" value="1"/>
</dbReference>
<dbReference type="NCBIfam" id="NF041951">
    <property type="entry name" value="phage_RstR"/>
    <property type="match status" value="1"/>
</dbReference>